<protein>
    <submittedName>
        <fullName evidence="1">Uncharacterized protein</fullName>
    </submittedName>
</protein>
<reference evidence="1 2" key="1">
    <citation type="submission" date="2024-11" db="EMBL/GenBank/DDBJ databases">
        <title>A near-complete genome assembly of Cinchona calisaya.</title>
        <authorList>
            <person name="Lian D.C."/>
            <person name="Zhao X.W."/>
            <person name="Wei L."/>
        </authorList>
    </citation>
    <scope>NUCLEOTIDE SEQUENCE [LARGE SCALE GENOMIC DNA]</scope>
    <source>
        <tissue evidence="1">Nenye</tissue>
    </source>
</reference>
<proteinExistence type="predicted"/>
<accession>A0ABD3AVV4</accession>
<dbReference type="AlphaFoldDB" id="A0ABD3AVV4"/>
<evidence type="ECO:0000313" key="1">
    <source>
        <dbReference type="EMBL" id="KAL3535221.1"/>
    </source>
</evidence>
<comment type="caution">
    <text evidence="1">The sequence shown here is derived from an EMBL/GenBank/DDBJ whole genome shotgun (WGS) entry which is preliminary data.</text>
</comment>
<name>A0ABD3AVV4_9GENT</name>
<keyword evidence="2" id="KW-1185">Reference proteome</keyword>
<evidence type="ECO:0000313" key="2">
    <source>
        <dbReference type="Proteomes" id="UP001630127"/>
    </source>
</evidence>
<dbReference type="Proteomes" id="UP001630127">
    <property type="component" value="Unassembled WGS sequence"/>
</dbReference>
<dbReference type="EMBL" id="JBJUIK010000002">
    <property type="protein sequence ID" value="KAL3535221.1"/>
    <property type="molecule type" value="Genomic_DNA"/>
</dbReference>
<gene>
    <name evidence="1" type="ORF">ACH5RR_003682</name>
</gene>
<organism evidence="1 2">
    <name type="scientific">Cinchona calisaya</name>
    <dbReference type="NCBI Taxonomy" id="153742"/>
    <lineage>
        <taxon>Eukaryota</taxon>
        <taxon>Viridiplantae</taxon>
        <taxon>Streptophyta</taxon>
        <taxon>Embryophyta</taxon>
        <taxon>Tracheophyta</taxon>
        <taxon>Spermatophyta</taxon>
        <taxon>Magnoliopsida</taxon>
        <taxon>eudicotyledons</taxon>
        <taxon>Gunneridae</taxon>
        <taxon>Pentapetalae</taxon>
        <taxon>asterids</taxon>
        <taxon>lamiids</taxon>
        <taxon>Gentianales</taxon>
        <taxon>Rubiaceae</taxon>
        <taxon>Cinchonoideae</taxon>
        <taxon>Cinchoneae</taxon>
        <taxon>Cinchona</taxon>
    </lineage>
</organism>
<sequence length="99" mass="11617">MIVTFKEILQFVDLELGILAYEPYESSNSCCGIRFPEDRGSEGTTMSYYERIRLFDVHQEHLRYFEVSKISYFTGFWRLSMWTLVDCEAGLSSSEHGCY</sequence>